<proteinExistence type="predicted"/>
<protein>
    <submittedName>
        <fullName evidence="1">Uncharacterized protein</fullName>
    </submittedName>
</protein>
<reference evidence="1" key="2">
    <citation type="submission" date="2015-03" db="EMBL/GenBank/DDBJ databases">
        <authorList>
            <person name="Chow C.-E.T."/>
            <person name="Winget D.M."/>
            <person name="White R.A.III."/>
            <person name="Hallam S.J."/>
            <person name="Suttle C.A."/>
        </authorList>
    </citation>
    <scope>NUCLEOTIDE SEQUENCE</scope>
    <source>
        <strain evidence="1">Anoxic2_1</strain>
    </source>
</reference>
<dbReference type="EMBL" id="KR029585">
    <property type="protein sequence ID" value="AKH46565.1"/>
    <property type="molecule type" value="Genomic_DNA"/>
</dbReference>
<reference evidence="1" key="1">
    <citation type="journal article" date="2015" name="Front. Microbiol.">
        <title>Combining genomic sequencing methods to explore viral diversity and reveal potential virus-host interactions.</title>
        <authorList>
            <person name="Chow C.E."/>
            <person name="Winget D.M."/>
            <person name="White R.A.III."/>
            <person name="Hallam S.J."/>
            <person name="Suttle C.A."/>
        </authorList>
    </citation>
    <scope>NUCLEOTIDE SEQUENCE</scope>
    <source>
        <strain evidence="1">Anoxic2_1</strain>
    </source>
</reference>
<organism evidence="1">
    <name type="scientific">uncultured marine virus</name>
    <dbReference type="NCBI Taxonomy" id="186617"/>
    <lineage>
        <taxon>Viruses</taxon>
        <taxon>environmental samples</taxon>
    </lineage>
</organism>
<sequence length="64" mass="7411">MRISYFSLGAPGSTRHAANRLSRSRSGYSSTWTVTSRRLSLRRAWRRASAWCWKAPGRPKDSRR</sequence>
<evidence type="ECO:0000313" key="1">
    <source>
        <dbReference type="EMBL" id="AKH46565.1"/>
    </source>
</evidence>
<name>A0A0F7L3Q4_9VIRU</name>
<accession>A0A0F7L3Q4</accession>